<feature type="chain" id="PRO_5041406201" evidence="1">
    <location>
        <begin position="24"/>
        <end position="84"/>
    </location>
</feature>
<reference evidence="2 3" key="1">
    <citation type="submission" date="2022-03" db="EMBL/GenBank/DDBJ databases">
        <title>Genome data of Colletotrichum spp.</title>
        <authorList>
            <person name="Utami Y.D."/>
            <person name="Hiruma K."/>
        </authorList>
    </citation>
    <scope>NUCLEOTIDE SEQUENCE [LARGE SCALE GENOMIC DNA]</scope>
    <source>
        <strain evidence="2 3">MAFF 239500</strain>
    </source>
</reference>
<dbReference type="RefSeq" id="XP_049131107.1">
    <property type="nucleotide sequence ID" value="XM_049275150.1"/>
</dbReference>
<comment type="caution">
    <text evidence="2">The sequence shown here is derived from an EMBL/GenBank/DDBJ whole genome shotgun (WGS) entry which is preliminary data.</text>
</comment>
<evidence type="ECO:0000256" key="1">
    <source>
        <dbReference type="SAM" id="SignalP"/>
    </source>
</evidence>
<keyword evidence="3" id="KW-1185">Reference proteome</keyword>
<dbReference type="GeneID" id="73329740"/>
<proteinExistence type="predicted"/>
<keyword evidence="1" id="KW-0732">Signal</keyword>
<sequence>MQLTSLTATSSLVHVALFETADACNGYLFCHCNNDDDKPNGEAKNTACARYAIGQSDLVPVGDASDRAQERHYTGTDGLYYGKA</sequence>
<dbReference type="Proteomes" id="UP001055115">
    <property type="component" value="Unassembled WGS sequence"/>
</dbReference>
<feature type="signal peptide" evidence="1">
    <location>
        <begin position="1"/>
        <end position="23"/>
    </location>
</feature>
<organism evidence="2 3">
    <name type="scientific">Colletotrichum spaethianum</name>
    <dbReference type="NCBI Taxonomy" id="700344"/>
    <lineage>
        <taxon>Eukaryota</taxon>
        <taxon>Fungi</taxon>
        <taxon>Dikarya</taxon>
        <taxon>Ascomycota</taxon>
        <taxon>Pezizomycotina</taxon>
        <taxon>Sordariomycetes</taxon>
        <taxon>Hypocreomycetidae</taxon>
        <taxon>Glomerellales</taxon>
        <taxon>Glomerellaceae</taxon>
        <taxon>Colletotrichum</taxon>
        <taxon>Colletotrichum spaethianum species complex</taxon>
    </lineage>
</organism>
<evidence type="ECO:0000313" key="3">
    <source>
        <dbReference type="Proteomes" id="UP001055115"/>
    </source>
</evidence>
<evidence type="ECO:0000313" key="2">
    <source>
        <dbReference type="EMBL" id="GKT48757.1"/>
    </source>
</evidence>
<accession>A0AA37PAQ0</accession>
<gene>
    <name evidence="2" type="ORF">ColSpa_08938</name>
</gene>
<dbReference type="EMBL" id="BQXU01000025">
    <property type="protein sequence ID" value="GKT48757.1"/>
    <property type="molecule type" value="Genomic_DNA"/>
</dbReference>
<dbReference type="AlphaFoldDB" id="A0AA37PAQ0"/>
<protein>
    <submittedName>
        <fullName evidence="2">Uncharacterized protein</fullName>
    </submittedName>
</protein>
<name>A0AA37PAQ0_9PEZI</name>